<name>A0AAV2VS00_9VIBR</name>
<evidence type="ECO:0000313" key="2">
    <source>
        <dbReference type="Proteomes" id="UP000018211"/>
    </source>
</evidence>
<evidence type="ECO:0000313" key="1">
    <source>
        <dbReference type="EMBL" id="CCO47446.1"/>
    </source>
</evidence>
<dbReference type="EMBL" id="CAOF01000120">
    <property type="protein sequence ID" value="CCO47446.1"/>
    <property type="molecule type" value="Genomic_DNA"/>
</dbReference>
<reference evidence="1 2" key="1">
    <citation type="journal article" date="2013" name="ISME J.">
        <title>Comparative genomics of pathogenic lineages of Vibrio nigripulchritudo identifies virulence-associated traits.</title>
        <authorList>
            <person name="Goudenege D."/>
            <person name="Labreuche Y."/>
            <person name="Krin E."/>
            <person name="Ansquer D."/>
            <person name="Mangenot S."/>
            <person name="Calteau A."/>
            <person name="Medigue C."/>
            <person name="Mazel D."/>
            <person name="Polz M.F."/>
            <person name="Le Roux F."/>
        </authorList>
    </citation>
    <scope>NUCLEOTIDE SEQUENCE [LARGE SCALE GENOMIC DNA]</scope>
    <source>
        <strain evidence="1 2">SOn1</strain>
    </source>
</reference>
<gene>
    <name evidence="1" type="ORF">VIBNISOn1_30140</name>
</gene>
<proteinExistence type="predicted"/>
<protein>
    <recommendedName>
        <fullName evidence="3">Transposase</fullName>
    </recommendedName>
</protein>
<evidence type="ECO:0008006" key="3">
    <source>
        <dbReference type="Google" id="ProtNLM"/>
    </source>
</evidence>
<comment type="caution">
    <text evidence="1">The sequence shown here is derived from an EMBL/GenBank/DDBJ whole genome shotgun (WGS) entry which is preliminary data.</text>
</comment>
<dbReference type="Proteomes" id="UP000018211">
    <property type="component" value="Unassembled WGS sequence"/>
</dbReference>
<accession>A0AAV2VS00</accession>
<sequence>MNACTQLEKGTVVDCETTITHVMPTLNRKRVSVFRLPDS</sequence>
<dbReference type="AlphaFoldDB" id="A0AAV2VS00"/>
<organism evidence="1 2">
    <name type="scientific">Vibrio nigripulchritudo SOn1</name>
    <dbReference type="NCBI Taxonomy" id="1238450"/>
    <lineage>
        <taxon>Bacteria</taxon>
        <taxon>Pseudomonadati</taxon>
        <taxon>Pseudomonadota</taxon>
        <taxon>Gammaproteobacteria</taxon>
        <taxon>Vibrionales</taxon>
        <taxon>Vibrionaceae</taxon>
        <taxon>Vibrio</taxon>
    </lineage>
</organism>